<reference evidence="1" key="1">
    <citation type="submission" date="2016-08" db="EMBL/GenBank/DDBJ databases">
        <authorList>
            <person name="Seilhamer J.J."/>
        </authorList>
    </citation>
    <scope>NUCLEOTIDE SEQUENCE</scope>
    <source>
        <strain evidence="1">86-1</strain>
    </source>
</reference>
<sequence>MLTRHPLRRVAAQKTAVLSSRLTLRLRLCGGRLLTQPPEQFQSEIALTVYWVTILQSGQNGKKNLSNIRNQ</sequence>
<organism evidence="1">
    <name type="scientific">uncultured Desulfovibrio sp</name>
    <dbReference type="NCBI Taxonomy" id="167968"/>
    <lineage>
        <taxon>Bacteria</taxon>
        <taxon>Pseudomonadati</taxon>
        <taxon>Thermodesulfobacteriota</taxon>
        <taxon>Desulfovibrionia</taxon>
        <taxon>Desulfovibrionales</taxon>
        <taxon>Desulfovibrionaceae</taxon>
        <taxon>Desulfovibrio</taxon>
        <taxon>environmental samples</taxon>
    </lineage>
</organism>
<dbReference type="AlphaFoldDB" id="A0A212KY98"/>
<accession>A0A212KY98</accession>
<name>A0A212KY98_9BACT</name>
<gene>
    <name evidence="1" type="ORF">KL86DES1_10308</name>
</gene>
<dbReference type="EMBL" id="FMJC01000001">
    <property type="protein sequence ID" value="SCM70281.1"/>
    <property type="molecule type" value="Genomic_DNA"/>
</dbReference>
<proteinExistence type="predicted"/>
<protein>
    <submittedName>
        <fullName evidence="1">Uncharacterized protein</fullName>
    </submittedName>
</protein>
<evidence type="ECO:0000313" key="1">
    <source>
        <dbReference type="EMBL" id="SCM70281.1"/>
    </source>
</evidence>